<reference evidence="3 4" key="1">
    <citation type="submission" date="2015-03" db="EMBL/GenBank/DDBJ databases">
        <authorList>
            <person name="Radwan O."/>
            <person name="Al-Naeli F.A."/>
            <person name="Rendon G.A."/>
            <person name="Fields C."/>
        </authorList>
    </citation>
    <scope>NUCLEOTIDE SEQUENCE [LARGE SCALE GENOMIC DNA]</scope>
    <source>
        <strain evidence="3">CR-DP1</strain>
    </source>
</reference>
<feature type="compositionally biased region" description="Low complexity" evidence="1">
    <location>
        <begin position="588"/>
        <end position="602"/>
    </location>
</feature>
<evidence type="ECO:0000313" key="4">
    <source>
        <dbReference type="Proteomes" id="UP000033483"/>
    </source>
</evidence>
<evidence type="ECO:0000313" key="3">
    <source>
        <dbReference type="EMBL" id="KKA26055.1"/>
    </source>
</evidence>
<dbReference type="EMBL" id="LAEV01002294">
    <property type="protein sequence ID" value="KKA26055.1"/>
    <property type="molecule type" value="Genomic_DNA"/>
</dbReference>
<organism evidence="3 4">
    <name type="scientific">Thielaviopsis punctulata</name>
    <dbReference type="NCBI Taxonomy" id="72032"/>
    <lineage>
        <taxon>Eukaryota</taxon>
        <taxon>Fungi</taxon>
        <taxon>Dikarya</taxon>
        <taxon>Ascomycota</taxon>
        <taxon>Pezizomycotina</taxon>
        <taxon>Sordariomycetes</taxon>
        <taxon>Hypocreomycetidae</taxon>
        <taxon>Microascales</taxon>
        <taxon>Ceratocystidaceae</taxon>
        <taxon>Thielaviopsis</taxon>
    </lineage>
</organism>
<dbReference type="InterPro" id="IPR010730">
    <property type="entry name" value="HET"/>
</dbReference>
<evidence type="ECO:0000259" key="2">
    <source>
        <dbReference type="Pfam" id="PF06985"/>
    </source>
</evidence>
<dbReference type="OrthoDB" id="2975793at2759"/>
<feature type="compositionally biased region" description="Basic and acidic residues" evidence="1">
    <location>
        <begin position="427"/>
        <end position="442"/>
    </location>
</feature>
<dbReference type="PANTHER" id="PTHR33112">
    <property type="entry name" value="DOMAIN PROTEIN, PUTATIVE-RELATED"/>
    <property type="match status" value="1"/>
</dbReference>
<dbReference type="AlphaFoldDB" id="A0A0F4Z6T5"/>
<protein>
    <recommendedName>
        <fullName evidence="2">Heterokaryon incompatibility domain-containing protein</fullName>
    </recommendedName>
</protein>
<feature type="compositionally biased region" description="Low complexity" evidence="1">
    <location>
        <begin position="523"/>
        <end position="535"/>
    </location>
</feature>
<feature type="domain" description="Heterokaryon incompatibility" evidence="2">
    <location>
        <begin position="696"/>
        <end position="832"/>
    </location>
</feature>
<feature type="compositionally biased region" description="Basic and acidic residues" evidence="1">
    <location>
        <begin position="155"/>
        <end position="367"/>
    </location>
</feature>
<feature type="compositionally biased region" description="Low complexity" evidence="1">
    <location>
        <begin position="1"/>
        <end position="23"/>
    </location>
</feature>
<feature type="compositionally biased region" description="Pro residues" evidence="1">
    <location>
        <begin position="574"/>
        <end position="587"/>
    </location>
</feature>
<feature type="compositionally biased region" description="Basic residues" evidence="1">
    <location>
        <begin position="133"/>
        <end position="144"/>
    </location>
</feature>
<feature type="compositionally biased region" description="Basic residues" evidence="1">
    <location>
        <begin position="464"/>
        <end position="473"/>
    </location>
</feature>
<keyword evidence="4" id="KW-1185">Reference proteome</keyword>
<feature type="compositionally biased region" description="Basic and acidic residues" evidence="1">
    <location>
        <begin position="375"/>
        <end position="419"/>
    </location>
</feature>
<dbReference type="PANTHER" id="PTHR33112:SF1">
    <property type="entry name" value="HETEROKARYON INCOMPATIBILITY DOMAIN-CONTAINING PROTEIN"/>
    <property type="match status" value="1"/>
</dbReference>
<comment type="caution">
    <text evidence="3">The sequence shown here is derived from an EMBL/GenBank/DDBJ whole genome shotgun (WGS) entry which is preliminary data.</text>
</comment>
<dbReference type="Pfam" id="PF06985">
    <property type="entry name" value="HET"/>
    <property type="match status" value="1"/>
</dbReference>
<feature type="compositionally biased region" description="Pro residues" evidence="1">
    <location>
        <begin position="57"/>
        <end position="68"/>
    </location>
</feature>
<feature type="compositionally biased region" description="Basic and acidic residues" evidence="1">
    <location>
        <begin position="536"/>
        <end position="554"/>
    </location>
</feature>
<name>A0A0F4Z6T5_9PEZI</name>
<proteinExistence type="predicted"/>
<sequence>MPTRSPSPSSVSSLSQSSLVSAIPPAPQPPPAGGFTEPDLSSDSDEDKPLPKSRAPVPLPAPASPPPRSLSRQLSLDSEVEEARSMVMNTRQPSPHAKPAAVPTPPPPPPAAPQGPGSDLEGSEAETRAAKERRARKVRARSRTQMHPPSPPPEPIERVESGGQKSDRDREERRREKERLRELEREAEKERSMKAEAAKSPKDRLRRERRGSIRDKAEKDREKERERKEERDRERREAKEREAREREKEERERERREEKEREREREREKERERELAEKEKAKEREREKEKEKEKEKEAEERTSEEDRVKERRRERRNSIRVKDKDRERERERDRDRDRERERDVRDKEKERESEKERDKDQDEERVKERHRRDRRGSVRARDKERDRTDKDREREKAEKERERAEKERDRGDKEREAISHRPRAAQRYHDSSDRDIDREPDVRFTGVPAVSHLPIAREHNLERRHSHSHGHAHRDRERDRDRIDRERARENRSDESDFERRDSTGFAAFAPPPRAATHRPRRNSQPQPASPQRRQSLSEKLRSGWHGLRRDSSTRKSSKRNKSPPQLATVPAGPVSPPPVPMPPPATSPTRSISRPVSSSGVPIPPPAASPRGAQSPVGFDQGSPGVTVAQAIAIANNPRSDPVERLRAWLDQCHLKHGFHCTDTPPGMAPPPWRPEYVIDCNNLRLVHLDPLDEYVALSYVWGTDQSLLQEDTRSITLSSNLAEFCESMGEANINSAFMDSVWLVQKMGVRYLWIDKFCIVNDDDGMREDHIRNMPFVYANASFTIVVGLENVDLGLIPLDRKRAVPDSKAQLIDLIMESSWSFRAWTLQEALYSRRCVFVFKEVYAWECHCDTWQSNVLGLNGKHKILGGSGRSKTASAAAATSALKCSARVSPASLAYRHTYWPDMDEYARLVMDYSTRRLTYVQDTLRAFSGITHLLSRTFMGGFVYGMPVMFFDAAMLWNPQASLRRRVLPPASTGADPSGAPASPGPIPSWSWMGWFFDDIPIDTVIWRSAADYVETTPQPKNRHTGRRHVSQFHFRLEPMVKYTLTDRDPVTGQVYSTKLVSNGLEYRGTRFRKDTDLPPGWGFTREGYLRHDSDPATRFRYPIPVSPQDAGVVAADGPRGSLLSFTAERAFLHVQFLSTKPSPKDTISAPPVAVGQLLTRSGRFVGQVTAHDAWLGIQSSNYEYDAVSGEKLEVVALSVSSERGGSAVMGPEVFREHNREGMLGYVNVLWIERVGGVAYRRGLGHVLLDEWERLQRKEEVDVLLG</sequence>
<feature type="compositionally biased region" description="Pro residues" evidence="1">
    <location>
        <begin position="102"/>
        <end position="113"/>
    </location>
</feature>
<evidence type="ECO:0000256" key="1">
    <source>
        <dbReference type="SAM" id="MobiDB-lite"/>
    </source>
</evidence>
<accession>A0A0F4Z6T5</accession>
<gene>
    <name evidence="3" type="ORF">TD95_000337</name>
</gene>
<feature type="region of interest" description="Disordered" evidence="1">
    <location>
        <begin position="1"/>
        <end position="625"/>
    </location>
</feature>
<dbReference type="Proteomes" id="UP000033483">
    <property type="component" value="Unassembled WGS sequence"/>
</dbReference>
<feature type="compositionally biased region" description="Basic and acidic residues" evidence="1">
    <location>
        <begin position="474"/>
        <end position="503"/>
    </location>
</feature>